<evidence type="ECO:0000256" key="1">
    <source>
        <dbReference type="ARBA" id="ARBA00004651"/>
    </source>
</evidence>
<dbReference type="EMBL" id="JASCXW010000015">
    <property type="protein sequence ID" value="MDI6453032.1"/>
    <property type="molecule type" value="Genomic_DNA"/>
</dbReference>
<keyword evidence="4 7" id="KW-0812">Transmembrane</keyword>
<evidence type="ECO:0000256" key="6">
    <source>
        <dbReference type="ARBA" id="ARBA00023136"/>
    </source>
</evidence>
<gene>
    <name evidence="8" type="ORF">QJ521_05620</name>
</gene>
<keyword evidence="6 7" id="KW-0472">Membrane</keyword>
<keyword evidence="3" id="KW-1003">Cell membrane</keyword>
<proteinExistence type="inferred from homology"/>
<feature type="non-terminal residue" evidence="8">
    <location>
        <position position="1"/>
    </location>
</feature>
<dbReference type="AlphaFoldDB" id="A0AAW6U535"/>
<organism evidence="8 9">
    <name type="scientific">Peloplasma aerotolerans</name>
    <dbReference type="NCBI Taxonomy" id="3044389"/>
    <lineage>
        <taxon>Bacteria</taxon>
        <taxon>Bacillati</taxon>
        <taxon>Mycoplasmatota</taxon>
        <taxon>Mollicutes</taxon>
        <taxon>Acholeplasmatales</taxon>
        <taxon>Acholeplasmataceae</taxon>
        <taxon>Peloplasma</taxon>
    </lineage>
</organism>
<keyword evidence="5 7" id="KW-1133">Transmembrane helix</keyword>
<dbReference type="Proteomes" id="UP001431532">
    <property type="component" value="Unassembled WGS sequence"/>
</dbReference>
<comment type="subcellular location">
    <subcellularLocation>
        <location evidence="1">Cell membrane</location>
        <topology evidence="1">Multi-pass membrane protein</topology>
    </subcellularLocation>
</comment>
<keyword evidence="9" id="KW-1185">Reference proteome</keyword>
<sequence>KFIIFTGVSHMKNIIPRIKFFIVMLVFWFILNFNFEITTILFGIIISFFVSIFAYEILHDEHGFRYKGIKIHRLLFYFVVLFIEIFKASFIYIVNLISKQYEPVIFKIVLDLEDPVQVAIVANSITLTPGTITVDIVDHTIFVMVLAKPGTSHEDLERPIRQKFEKLLKIKGDKS</sequence>
<protein>
    <submittedName>
        <fullName evidence="8">Na+/H+ antiporter subunit E</fullName>
    </submittedName>
</protein>
<accession>A0AAW6U535</accession>
<dbReference type="GO" id="GO:0008324">
    <property type="term" value="F:monoatomic cation transmembrane transporter activity"/>
    <property type="evidence" value="ECO:0007669"/>
    <property type="project" value="InterPro"/>
</dbReference>
<evidence type="ECO:0000256" key="7">
    <source>
        <dbReference type="SAM" id="Phobius"/>
    </source>
</evidence>
<dbReference type="GO" id="GO:0005886">
    <property type="term" value="C:plasma membrane"/>
    <property type="evidence" value="ECO:0007669"/>
    <property type="project" value="UniProtKB-SubCell"/>
</dbReference>
<dbReference type="Pfam" id="PF01899">
    <property type="entry name" value="MNHE"/>
    <property type="match status" value="1"/>
</dbReference>
<dbReference type="PANTHER" id="PTHR34584:SF1">
    <property type="entry name" value="NA(+)_H(+) ANTIPORTER SUBUNIT E1"/>
    <property type="match status" value="1"/>
</dbReference>
<feature type="transmembrane region" description="Helical" evidence="7">
    <location>
        <begin position="74"/>
        <end position="94"/>
    </location>
</feature>
<evidence type="ECO:0000313" key="8">
    <source>
        <dbReference type="EMBL" id="MDI6453032.1"/>
    </source>
</evidence>
<dbReference type="PIRSF" id="PIRSF019239">
    <property type="entry name" value="MrpE"/>
    <property type="match status" value="1"/>
</dbReference>
<dbReference type="PANTHER" id="PTHR34584">
    <property type="entry name" value="NA(+)/H(+) ANTIPORTER SUBUNIT E1"/>
    <property type="match status" value="1"/>
</dbReference>
<dbReference type="InterPro" id="IPR002758">
    <property type="entry name" value="Cation_antiport_E"/>
</dbReference>
<evidence type="ECO:0000256" key="2">
    <source>
        <dbReference type="ARBA" id="ARBA00006228"/>
    </source>
</evidence>
<comment type="caution">
    <text evidence="8">The sequence shown here is derived from an EMBL/GenBank/DDBJ whole genome shotgun (WGS) entry which is preliminary data.</text>
</comment>
<evidence type="ECO:0000313" key="9">
    <source>
        <dbReference type="Proteomes" id="UP001431532"/>
    </source>
</evidence>
<evidence type="ECO:0000256" key="4">
    <source>
        <dbReference type="ARBA" id="ARBA00022692"/>
    </source>
</evidence>
<reference evidence="8" key="1">
    <citation type="submission" date="2023-05" db="EMBL/GenBank/DDBJ databases">
        <title>Mariniplasma microaerophilum sp. nov., a novel anaerobic mollicute isolated from terrestrial mud volcano, Taman Peninsula, Russia.</title>
        <authorList>
            <person name="Khomyakova M.A."/>
            <person name="Merkel A.Y."/>
            <person name="Slobodkin A.I."/>
        </authorList>
    </citation>
    <scope>NUCLEOTIDE SEQUENCE</scope>
    <source>
        <strain evidence="8">M4Ah</strain>
    </source>
</reference>
<dbReference type="RefSeq" id="WP_282839460.1">
    <property type="nucleotide sequence ID" value="NZ_JASCXW010000015.1"/>
</dbReference>
<name>A0AAW6U535_9MOLU</name>
<evidence type="ECO:0000256" key="3">
    <source>
        <dbReference type="ARBA" id="ARBA00022475"/>
    </source>
</evidence>
<feature type="transmembrane region" description="Helical" evidence="7">
    <location>
        <begin position="37"/>
        <end position="58"/>
    </location>
</feature>
<evidence type="ECO:0000256" key="5">
    <source>
        <dbReference type="ARBA" id="ARBA00022989"/>
    </source>
</evidence>
<comment type="similarity">
    <text evidence="2">Belongs to the CPA3 antiporters (TC 2.A.63) subunit E family.</text>
</comment>